<reference evidence="3" key="2">
    <citation type="submission" date="2020-09" db="EMBL/GenBank/DDBJ databases">
        <authorList>
            <person name="Sun Q."/>
            <person name="Zhou Y."/>
        </authorList>
    </citation>
    <scope>NUCLEOTIDE SEQUENCE</scope>
    <source>
        <strain evidence="3">CGMCC 1.15758</strain>
    </source>
</reference>
<dbReference type="NCBIfam" id="NF001095">
    <property type="entry name" value="PRK00124.1"/>
    <property type="match status" value="1"/>
</dbReference>
<proteinExistence type="inferred from homology"/>
<dbReference type="CDD" id="cd18720">
    <property type="entry name" value="PIN_YqxD-like"/>
    <property type="match status" value="1"/>
</dbReference>
<gene>
    <name evidence="3" type="ORF">GCM10010995_04000</name>
</gene>
<dbReference type="AlphaFoldDB" id="A0A8J3E6U4"/>
<dbReference type="InterPro" id="IPR003791">
    <property type="entry name" value="UPF0178"/>
</dbReference>
<dbReference type="HAMAP" id="MF_00489">
    <property type="entry name" value="UPF0178"/>
    <property type="match status" value="1"/>
</dbReference>
<evidence type="ECO:0000256" key="1">
    <source>
        <dbReference type="ARBA" id="ARBA00008522"/>
    </source>
</evidence>
<dbReference type="PANTHER" id="PTHR35146">
    <property type="entry name" value="UPF0178 PROTEIN YAII"/>
    <property type="match status" value="1"/>
</dbReference>
<dbReference type="RefSeq" id="WP_117001498.1">
    <property type="nucleotide sequence ID" value="NZ_BMJS01000002.1"/>
</dbReference>
<organism evidence="3 4">
    <name type="scientific">Cysteiniphilum litorale</name>
    <dbReference type="NCBI Taxonomy" id="2056700"/>
    <lineage>
        <taxon>Bacteria</taxon>
        <taxon>Pseudomonadati</taxon>
        <taxon>Pseudomonadota</taxon>
        <taxon>Gammaproteobacteria</taxon>
        <taxon>Thiotrichales</taxon>
        <taxon>Fastidiosibacteraceae</taxon>
        <taxon>Cysteiniphilum</taxon>
    </lineage>
</organism>
<dbReference type="EMBL" id="BMJS01000002">
    <property type="protein sequence ID" value="GGF89843.1"/>
    <property type="molecule type" value="Genomic_DNA"/>
</dbReference>
<keyword evidence="4" id="KW-1185">Reference proteome</keyword>
<protein>
    <recommendedName>
        <fullName evidence="2">UPF0178 protein GCM10010995_04000</fullName>
    </recommendedName>
</protein>
<dbReference type="Pfam" id="PF02639">
    <property type="entry name" value="DUF188"/>
    <property type="match status" value="1"/>
</dbReference>
<dbReference type="Proteomes" id="UP000636949">
    <property type="component" value="Unassembled WGS sequence"/>
</dbReference>
<reference evidence="3" key="1">
    <citation type="journal article" date="2014" name="Int. J. Syst. Evol. Microbiol.">
        <title>Complete genome sequence of Corynebacterium casei LMG S-19264T (=DSM 44701T), isolated from a smear-ripened cheese.</title>
        <authorList>
            <consortium name="US DOE Joint Genome Institute (JGI-PGF)"/>
            <person name="Walter F."/>
            <person name="Albersmeier A."/>
            <person name="Kalinowski J."/>
            <person name="Ruckert C."/>
        </authorList>
    </citation>
    <scope>NUCLEOTIDE SEQUENCE</scope>
    <source>
        <strain evidence="3">CGMCC 1.15758</strain>
    </source>
</reference>
<accession>A0A8J3E6U4</accession>
<dbReference type="PANTHER" id="PTHR35146:SF1">
    <property type="entry name" value="UPF0178 PROTEIN YAII"/>
    <property type="match status" value="1"/>
</dbReference>
<evidence type="ECO:0000313" key="3">
    <source>
        <dbReference type="EMBL" id="GGF89843.1"/>
    </source>
</evidence>
<evidence type="ECO:0000313" key="4">
    <source>
        <dbReference type="Proteomes" id="UP000636949"/>
    </source>
</evidence>
<name>A0A8J3E6U4_9GAMM</name>
<sequence>MIIYIDADACPKAVKEVLYKAAHQRKVMCIFVANQPLTHPPSPFIKMRCVDKGFDVADNYIANKVEMSDLVITADIPLAKEVTDRNALVITPHGKQYSKANISQTYAMRNFFTELRDAGLVETKTKAFSNSNITAFANALDQLLTKRGFIKQ</sequence>
<comment type="similarity">
    <text evidence="1 2">Belongs to the UPF0178 family.</text>
</comment>
<comment type="caution">
    <text evidence="3">The sequence shown here is derived from an EMBL/GenBank/DDBJ whole genome shotgun (WGS) entry which is preliminary data.</text>
</comment>
<dbReference type="OrthoDB" id="9798918at2"/>
<evidence type="ECO:0000256" key="2">
    <source>
        <dbReference type="HAMAP-Rule" id="MF_00489"/>
    </source>
</evidence>